<evidence type="ECO:0000256" key="4">
    <source>
        <dbReference type="ARBA" id="ARBA00023242"/>
    </source>
</evidence>
<dbReference type="PROSITE" id="PS50071">
    <property type="entry name" value="HOMEOBOX_2"/>
    <property type="match status" value="1"/>
</dbReference>
<dbReference type="FunFam" id="1.10.10.60:FF:000004">
    <property type="entry name" value="Meis2 homeobox isoform 2c"/>
    <property type="match status" value="1"/>
</dbReference>
<evidence type="ECO:0000256" key="3">
    <source>
        <dbReference type="ARBA" id="ARBA00023155"/>
    </source>
</evidence>
<dbReference type="InterPro" id="IPR032453">
    <property type="entry name" value="PKNOX/Meis_N"/>
</dbReference>
<keyword evidence="2 5" id="KW-0238">DNA-binding</keyword>
<comment type="subcellular location">
    <subcellularLocation>
        <location evidence="5">Nucleus</location>
    </subcellularLocation>
</comment>
<dbReference type="OrthoDB" id="10056939at2759"/>
<protein>
    <recommendedName>
        <fullName evidence="7">Homeobox domain-containing protein</fullName>
    </recommendedName>
</protein>
<feature type="compositionally biased region" description="Low complexity" evidence="6">
    <location>
        <begin position="220"/>
        <end position="233"/>
    </location>
</feature>
<evidence type="ECO:0000313" key="8">
    <source>
        <dbReference type="EMBL" id="CBY10781.1"/>
    </source>
</evidence>
<dbReference type="Pfam" id="PF05920">
    <property type="entry name" value="Homeobox_KN"/>
    <property type="match status" value="1"/>
</dbReference>
<feature type="region of interest" description="Disordered" evidence="6">
    <location>
        <begin position="220"/>
        <end position="241"/>
    </location>
</feature>
<accession>E4XL20</accession>
<dbReference type="EMBL" id="FN653067">
    <property type="protein sequence ID" value="CBY10781.1"/>
    <property type="molecule type" value="Genomic_DNA"/>
</dbReference>
<evidence type="ECO:0000256" key="5">
    <source>
        <dbReference type="PROSITE-ProRule" id="PRU00108"/>
    </source>
</evidence>
<evidence type="ECO:0000256" key="1">
    <source>
        <dbReference type="ARBA" id="ARBA00009661"/>
    </source>
</evidence>
<dbReference type="GO" id="GO:0005634">
    <property type="term" value="C:nucleus"/>
    <property type="evidence" value="ECO:0007669"/>
    <property type="project" value="UniProtKB-SubCell"/>
</dbReference>
<keyword evidence="3 5" id="KW-0371">Homeobox</keyword>
<keyword evidence="9" id="KW-1185">Reference proteome</keyword>
<dbReference type="InterPro" id="IPR050224">
    <property type="entry name" value="TALE_homeobox"/>
</dbReference>
<evidence type="ECO:0000259" key="7">
    <source>
        <dbReference type="PROSITE" id="PS50071"/>
    </source>
</evidence>
<dbReference type="SUPFAM" id="SSF46689">
    <property type="entry name" value="Homeodomain-like"/>
    <property type="match status" value="1"/>
</dbReference>
<dbReference type="PANTHER" id="PTHR11850">
    <property type="entry name" value="HOMEOBOX PROTEIN TRANSCRIPTION FACTORS"/>
    <property type="match status" value="1"/>
</dbReference>
<dbReference type="CDD" id="cd00086">
    <property type="entry name" value="homeodomain"/>
    <property type="match status" value="1"/>
</dbReference>
<dbReference type="InParanoid" id="E4XL20"/>
<dbReference type="Pfam" id="PF16493">
    <property type="entry name" value="Meis_PKNOX_N"/>
    <property type="match status" value="1"/>
</dbReference>
<name>E4XL20_OIKDI</name>
<gene>
    <name evidence="8" type="ORF">GSOID_T00014391001</name>
</gene>
<organism evidence="8">
    <name type="scientific">Oikopleura dioica</name>
    <name type="common">Tunicate</name>
    <dbReference type="NCBI Taxonomy" id="34765"/>
    <lineage>
        <taxon>Eukaryota</taxon>
        <taxon>Metazoa</taxon>
        <taxon>Chordata</taxon>
        <taxon>Tunicata</taxon>
        <taxon>Appendicularia</taxon>
        <taxon>Copelata</taxon>
        <taxon>Oikopleuridae</taxon>
        <taxon>Oikopleura</taxon>
    </lineage>
</organism>
<dbReference type="InterPro" id="IPR001356">
    <property type="entry name" value="HD"/>
</dbReference>
<reference evidence="8" key="1">
    <citation type="journal article" date="2010" name="Science">
        <title>Plasticity of animal genome architecture unmasked by rapid evolution of a pelagic tunicate.</title>
        <authorList>
            <person name="Denoeud F."/>
            <person name="Henriet S."/>
            <person name="Mungpakdee S."/>
            <person name="Aury J.M."/>
            <person name="Da Silva C."/>
            <person name="Brinkmann H."/>
            <person name="Mikhaleva J."/>
            <person name="Olsen L.C."/>
            <person name="Jubin C."/>
            <person name="Canestro C."/>
            <person name="Bouquet J.M."/>
            <person name="Danks G."/>
            <person name="Poulain J."/>
            <person name="Campsteijn C."/>
            <person name="Adamski M."/>
            <person name="Cross I."/>
            <person name="Yadetie F."/>
            <person name="Muffato M."/>
            <person name="Louis A."/>
            <person name="Butcher S."/>
            <person name="Tsagkogeorga G."/>
            <person name="Konrad A."/>
            <person name="Singh S."/>
            <person name="Jensen M.F."/>
            <person name="Cong E.H."/>
            <person name="Eikeseth-Otteraa H."/>
            <person name="Noel B."/>
            <person name="Anthouard V."/>
            <person name="Porcel B.M."/>
            <person name="Kachouri-Lafond R."/>
            <person name="Nishino A."/>
            <person name="Ugolini M."/>
            <person name="Chourrout P."/>
            <person name="Nishida H."/>
            <person name="Aasland R."/>
            <person name="Huzurbazar S."/>
            <person name="Westhof E."/>
            <person name="Delsuc F."/>
            <person name="Lehrach H."/>
            <person name="Reinhardt R."/>
            <person name="Weissenbach J."/>
            <person name="Roy S.W."/>
            <person name="Artiguenave F."/>
            <person name="Postlethwait J.H."/>
            <person name="Manak J.R."/>
            <person name="Thompson E.M."/>
            <person name="Jaillon O."/>
            <person name="Du Pasquier L."/>
            <person name="Boudinot P."/>
            <person name="Liberles D.A."/>
            <person name="Volff J.N."/>
            <person name="Philippe H."/>
            <person name="Lenhard B."/>
            <person name="Roest Crollius H."/>
            <person name="Wincker P."/>
            <person name="Chourrout D."/>
        </authorList>
    </citation>
    <scope>NUCLEOTIDE SEQUENCE [LARGE SCALE GENOMIC DNA]</scope>
</reference>
<dbReference type="InterPro" id="IPR009057">
    <property type="entry name" value="Homeodomain-like_sf"/>
</dbReference>
<feature type="region of interest" description="Disordered" evidence="6">
    <location>
        <begin position="10"/>
        <end position="33"/>
    </location>
</feature>
<dbReference type="SMART" id="SM00389">
    <property type="entry name" value="HOX"/>
    <property type="match status" value="1"/>
</dbReference>
<evidence type="ECO:0000313" key="9">
    <source>
        <dbReference type="Proteomes" id="UP000001307"/>
    </source>
</evidence>
<feature type="DNA-binding region" description="Homeobox" evidence="5">
    <location>
        <begin position="238"/>
        <end position="300"/>
    </location>
</feature>
<dbReference type="Gene3D" id="1.10.10.60">
    <property type="entry name" value="Homeodomain-like"/>
    <property type="match status" value="1"/>
</dbReference>
<comment type="similarity">
    <text evidence="1">Belongs to the TALE/MEIS homeobox family.</text>
</comment>
<proteinExistence type="inferred from homology"/>
<keyword evidence="4 5" id="KW-0539">Nucleus</keyword>
<dbReference type="GO" id="GO:0003677">
    <property type="term" value="F:DNA binding"/>
    <property type="evidence" value="ECO:0007669"/>
    <property type="project" value="UniProtKB-UniRule"/>
</dbReference>
<dbReference type="Proteomes" id="UP000001307">
    <property type="component" value="Unassembled WGS sequence"/>
</dbReference>
<dbReference type="FunCoup" id="E4XL20">
    <property type="interactions" value="5"/>
</dbReference>
<dbReference type="GO" id="GO:0006355">
    <property type="term" value="P:regulation of DNA-templated transcription"/>
    <property type="evidence" value="ECO:0007669"/>
    <property type="project" value="InterPro"/>
</dbReference>
<evidence type="ECO:0000256" key="2">
    <source>
        <dbReference type="ARBA" id="ARBA00023125"/>
    </source>
</evidence>
<evidence type="ECO:0000256" key="6">
    <source>
        <dbReference type="SAM" id="MobiDB-lite"/>
    </source>
</evidence>
<dbReference type="AlphaFoldDB" id="E4XL20"/>
<dbReference type="InterPro" id="IPR008422">
    <property type="entry name" value="KN_HD"/>
</dbReference>
<feature type="domain" description="Homeobox" evidence="7">
    <location>
        <begin position="236"/>
        <end position="299"/>
    </location>
</feature>
<sequence>MTDLNLGNFSGTEFAQNCENPAQPAQNTPQTEAQQELLKLDKDRIYKHPIFPLLQQIFHKCELASNSARDNTSGELTSADSFNDDIAVFAKQIEDGQQEKPSINMDDELDQLMILSIQVLRYHLLEMDKVHELCNNFTDRYIECLKGKMPMDAVIEDRESPKPEDSPESARLSHSVPNTSLMMNLHQPHLSQMGIQKSEINRDNTTDMSQNHAMLSNASALGSSRSSMSAMPAYGRKSNKKRGLFPKQATNILRAWLFQNLTHPYPSEEQKKHLSQQTGLTILQVNNWFINARRRIVQPMIDQSNRAVSATMPYDPRVMGSFAVSQIESQQQQAAAAAMLTHAVRFAVQPHLRESGFPVPPRQHRTQFTESYRPPHAKPLLANYLPKL</sequence>